<dbReference type="PANTHER" id="PTHR24104">
    <property type="entry name" value="E3 UBIQUITIN-PROTEIN LIGASE NHLRC1-RELATED"/>
    <property type="match status" value="1"/>
</dbReference>
<evidence type="ECO:0000313" key="2">
    <source>
        <dbReference type="EMBL" id="KAK2141596.1"/>
    </source>
</evidence>
<sequence length="477" mass="53306">MPPVKGRMMNLQTGRTSGPPQSAQSSIASETVSSIGIQRRKGKFSSRSGKTTRKLVCNEEFKKLRIPTEICQSLPSVKKFANTSDFIDITDDDDDVKMEDDNSCDSTNLVLGFKKGRGAINKYHIKALYEKHFTGMFWDLKFSPHSKDVELLISCGEGVFICDGELKKHRQLDKIMLAGGVGYLADGRIVAMCRLMDVVNLYSPEGEFLSNFSCGESPTGLCVLPNNEILVTDCLSKEIRAYHADGKLIRTIPPCGPEYHLLWPLYMDAMPNNSFVLVDCHLQNVLIFDRKGSFVKTVPMRTYGGNEVLHPHGLCITPSHDLFIIDNAVNTLEVFTLSGTYLQTLFPMEEGARLKPKIVACSRNGYMALGGMSGHVRLFKFVSDTETKLDIKREVKQEVQEESAVPIKIKQRPRGKLEMKRLNEEAELKAASEAKVRLERSTNDQQKVKKVEPSITSGSKIVEIKDDMDEVTVIVLD</sequence>
<keyword evidence="3" id="KW-1185">Reference proteome</keyword>
<feature type="region of interest" description="Disordered" evidence="1">
    <location>
        <begin position="433"/>
        <end position="452"/>
    </location>
</feature>
<dbReference type="GO" id="GO:0008270">
    <property type="term" value="F:zinc ion binding"/>
    <property type="evidence" value="ECO:0007669"/>
    <property type="project" value="UniProtKB-KW"/>
</dbReference>
<name>A0AAD9MRX1_9ANNE</name>
<dbReference type="SUPFAM" id="SSF101898">
    <property type="entry name" value="NHL repeat"/>
    <property type="match status" value="1"/>
</dbReference>
<protein>
    <submittedName>
        <fullName evidence="2">Uncharacterized protein</fullName>
    </submittedName>
</protein>
<dbReference type="Proteomes" id="UP001208570">
    <property type="component" value="Unassembled WGS sequence"/>
</dbReference>
<evidence type="ECO:0000313" key="3">
    <source>
        <dbReference type="Proteomes" id="UP001208570"/>
    </source>
</evidence>
<feature type="region of interest" description="Disordered" evidence="1">
    <location>
        <begin position="1"/>
        <end position="32"/>
    </location>
</feature>
<dbReference type="GO" id="GO:0043161">
    <property type="term" value="P:proteasome-mediated ubiquitin-dependent protein catabolic process"/>
    <property type="evidence" value="ECO:0007669"/>
    <property type="project" value="TreeGrafter"/>
</dbReference>
<dbReference type="InterPro" id="IPR011042">
    <property type="entry name" value="6-blade_b-propeller_TolB-like"/>
</dbReference>
<reference evidence="2" key="1">
    <citation type="journal article" date="2023" name="Mol. Biol. Evol.">
        <title>Third-Generation Sequencing Reveals the Adaptive Role of the Epigenome in Three Deep-Sea Polychaetes.</title>
        <authorList>
            <person name="Perez M."/>
            <person name="Aroh O."/>
            <person name="Sun Y."/>
            <person name="Lan Y."/>
            <person name="Juniper S.K."/>
            <person name="Young C.R."/>
            <person name="Angers B."/>
            <person name="Qian P.Y."/>
        </authorList>
    </citation>
    <scope>NUCLEOTIDE SEQUENCE</scope>
    <source>
        <strain evidence="2">P08H-3</strain>
    </source>
</reference>
<proteinExistence type="predicted"/>
<evidence type="ECO:0000256" key="1">
    <source>
        <dbReference type="SAM" id="MobiDB-lite"/>
    </source>
</evidence>
<dbReference type="Gene3D" id="2.120.10.30">
    <property type="entry name" value="TolB, C-terminal domain"/>
    <property type="match status" value="1"/>
</dbReference>
<dbReference type="InterPro" id="IPR050952">
    <property type="entry name" value="TRIM-NHL_E3_ligases"/>
</dbReference>
<dbReference type="PANTHER" id="PTHR24104:SF25">
    <property type="entry name" value="PROTEIN LIN-41"/>
    <property type="match status" value="1"/>
</dbReference>
<dbReference type="GO" id="GO:0061630">
    <property type="term" value="F:ubiquitin protein ligase activity"/>
    <property type="evidence" value="ECO:0007669"/>
    <property type="project" value="TreeGrafter"/>
</dbReference>
<feature type="compositionally biased region" description="Polar residues" evidence="1">
    <location>
        <begin position="10"/>
        <end position="32"/>
    </location>
</feature>
<dbReference type="GO" id="GO:0000209">
    <property type="term" value="P:protein polyubiquitination"/>
    <property type="evidence" value="ECO:0007669"/>
    <property type="project" value="TreeGrafter"/>
</dbReference>
<comment type="caution">
    <text evidence="2">The sequence shown here is derived from an EMBL/GenBank/DDBJ whole genome shotgun (WGS) entry which is preliminary data.</text>
</comment>
<dbReference type="EMBL" id="JAODUP010001071">
    <property type="protein sequence ID" value="KAK2141596.1"/>
    <property type="molecule type" value="Genomic_DNA"/>
</dbReference>
<organism evidence="2 3">
    <name type="scientific">Paralvinella palmiformis</name>
    <dbReference type="NCBI Taxonomy" id="53620"/>
    <lineage>
        <taxon>Eukaryota</taxon>
        <taxon>Metazoa</taxon>
        <taxon>Spiralia</taxon>
        <taxon>Lophotrochozoa</taxon>
        <taxon>Annelida</taxon>
        <taxon>Polychaeta</taxon>
        <taxon>Sedentaria</taxon>
        <taxon>Canalipalpata</taxon>
        <taxon>Terebellida</taxon>
        <taxon>Terebelliformia</taxon>
        <taxon>Alvinellidae</taxon>
        <taxon>Paralvinella</taxon>
    </lineage>
</organism>
<accession>A0AAD9MRX1</accession>
<gene>
    <name evidence="2" type="ORF">LSH36_1071g00008</name>
</gene>
<dbReference type="AlphaFoldDB" id="A0AAD9MRX1"/>